<comment type="caution">
    <text evidence="1">The sequence shown here is derived from an EMBL/GenBank/DDBJ whole genome shotgun (WGS) entry which is preliminary data.</text>
</comment>
<organism evidence="1 2">
    <name type="scientific">Legionella anisa</name>
    <dbReference type="NCBI Taxonomy" id="28082"/>
    <lineage>
        <taxon>Bacteria</taxon>
        <taxon>Pseudomonadati</taxon>
        <taxon>Pseudomonadota</taxon>
        <taxon>Gammaproteobacteria</taxon>
        <taxon>Legionellales</taxon>
        <taxon>Legionellaceae</taxon>
        <taxon>Legionella</taxon>
    </lineage>
</organism>
<proteinExistence type="predicted"/>
<name>A0AAX0WYS6_9GAMM</name>
<evidence type="ECO:0008006" key="3">
    <source>
        <dbReference type="Google" id="ProtNLM"/>
    </source>
</evidence>
<dbReference type="RefSeq" id="WP_019233146.1">
    <property type="nucleotide sequence ID" value="NZ_CAAAHR010000052.1"/>
</dbReference>
<dbReference type="EMBL" id="NBTX02000004">
    <property type="protein sequence ID" value="PNL62029.1"/>
    <property type="molecule type" value="Genomic_DNA"/>
</dbReference>
<accession>A0AAX0WYS6</accession>
<dbReference type="GeneID" id="98065617"/>
<evidence type="ECO:0000313" key="1">
    <source>
        <dbReference type="EMBL" id="PNL62029.1"/>
    </source>
</evidence>
<evidence type="ECO:0000313" key="2">
    <source>
        <dbReference type="Proteomes" id="UP000192511"/>
    </source>
</evidence>
<reference evidence="1" key="1">
    <citation type="submission" date="2017-12" db="EMBL/GenBank/DDBJ databases">
        <title>FDA dAtabase for Regulatory Grade micrObial Sequences (FDA-ARGOS): Supporting development and validation of Infectious Disease Dx tests.</title>
        <authorList>
            <person name="Kerrigan L."/>
            <person name="Tallon L.J."/>
            <person name="Sadzewicz L."/>
            <person name="Sengamalay N."/>
            <person name="Ott S."/>
            <person name="Godinez A."/>
            <person name="Nagaraj S."/>
            <person name="Vavikolanu K."/>
            <person name="Vyas G."/>
            <person name="Nadendla S."/>
            <person name="Aluvathingal J."/>
            <person name="Sichtig H."/>
        </authorList>
    </citation>
    <scope>NUCLEOTIDE SEQUENCE [LARGE SCALE GENOMIC DNA]</scope>
    <source>
        <strain evidence="1">FDAARGOS_200</strain>
    </source>
</reference>
<gene>
    <name evidence="1" type="ORF">A6J39_012870</name>
</gene>
<keyword evidence="2" id="KW-1185">Reference proteome</keyword>
<dbReference type="Proteomes" id="UP000192511">
    <property type="component" value="Unassembled WGS sequence"/>
</dbReference>
<protein>
    <recommendedName>
        <fullName evidence="3">Substrate of the Dot/Icm secretion system</fullName>
    </recommendedName>
</protein>
<dbReference type="AlphaFoldDB" id="A0AAX0WYS6"/>
<sequence>MKQRTEPQRKKHQNEIRIIKSHREMAHVLGLKNSSLLGIENEGLHVSPAVHSIKNRYNQFKGTANSYLNFDVLPASFSQNAVQKITNLPQGGYVGFACRWDTHAHTSQWNAHAFTLHAVKEGNHTHFIYVNRGQRHFDLPTGQDKNDTPAVMVFSVENQHARSFAKLMLSAATASDARKGMSAFLERHKEQFNKDLSEFMLKKNQKTGNCSIANSNIAWHFQLASDEMRKSNKSFVQAYEDTTPLYREMRVKDRVSAFKYLLNDRDCYTSDNAFLYNYFQAIEKFTRKDFAMQGQPNPMAHIKTLVEELDSKGLSKLIEPLINDNFTIKVDEYINARIQQLKKEHPTLSEQYCKNFAATTRDGLQSAKIRVLMLAFKKLSLEEQKQIIAKDISLLRFADRQLQSDLLKQDYNKYALYADRELKKTFPEHPFNQFREEHPNEFNSVSDSMKEMIESFMEGNEEEYLRKSNIITTERKT</sequence>